<protein>
    <submittedName>
        <fullName evidence="3">Hydroxyatrazine ethylaminohydrolase</fullName>
    </submittedName>
</protein>
<dbReference type="RefSeq" id="WP_092361677.1">
    <property type="nucleotide sequence ID" value="NZ_CAJJSN010000006.1"/>
</dbReference>
<dbReference type="GO" id="GO:0016810">
    <property type="term" value="F:hydrolase activity, acting on carbon-nitrogen (but not peptide) bonds"/>
    <property type="evidence" value="ECO:0007669"/>
    <property type="project" value="InterPro"/>
</dbReference>
<sequence>MSEKILIKNARAIVTCDELDQVFYGADLLIDGPRIEKIGRGLPEQGAHVIDGTGKFVYPGLVNTHHHFFQTFVRNMMTIDYPNMSVPEWLDKIYPIFARIDGDVIYYSSLTAMADLLKHGCTCAFDHQYCYTRSTGKTPADRQFEAAEQLGIRYHMGRGTNTLPRELGSTIPEEMLETTDEFLKDCERIIEAYHDPAPFSMRQVVIAPCQPMNSYKETFVESVKLARDKGVHLHTHLGEGENEIMVERYGKRTLDWCREIGFVGPDVWIAHGWELQPEEYKVMGSTGTGVSHCPAPAVLGGFPILDMRAMQREGMLISLGCDGSATNDSSNLLDSLRMAYLMQAFHSKARGGSLSSYDLLKIATVNGAKTLGRTDLGSLEPGKGADLFMVGTEKLELAGAVHDPANLLARGGVTGPVDLTMVNGRVVFADGRLTGVDEERLAREGEAACTRVLRGQFKEYWTAN</sequence>
<dbReference type="EMBL" id="FOIM01000005">
    <property type="protein sequence ID" value="SET36458.1"/>
    <property type="molecule type" value="Genomic_DNA"/>
</dbReference>
<dbReference type="InterPro" id="IPR006680">
    <property type="entry name" value="Amidohydro-rel"/>
</dbReference>
<dbReference type="Proteomes" id="UP000198508">
    <property type="component" value="Unassembled WGS sequence"/>
</dbReference>
<dbReference type="SUPFAM" id="SSF51556">
    <property type="entry name" value="Metallo-dependent hydrolases"/>
    <property type="match status" value="1"/>
</dbReference>
<evidence type="ECO:0000313" key="3">
    <source>
        <dbReference type="EMBL" id="SET36458.1"/>
    </source>
</evidence>
<keyword evidence="1 3" id="KW-0378">Hydrolase</keyword>
<evidence type="ECO:0000313" key="4">
    <source>
        <dbReference type="Proteomes" id="UP000198508"/>
    </source>
</evidence>
<dbReference type="Pfam" id="PF01979">
    <property type="entry name" value="Amidohydro_1"/>
    <property type="match status" value="1"/>
</dbReference>
<dbReference type="STRING" id="460384.SAMN05216313_10590"/>
<dbReference type="PANTHER" id="PTHR43794">
    <property type="entry name" value="AMINOHYDROLASE SSNA-RELATED"/>
    <property type="match status" value="1"/>
</dbReference>
<evidence type="ECO:0000259" key="2">
    <source>
        <dbReference type="Pfam" id="PF01979"/>
    </source>
</evidence>
<dbReference type="InterPro" id="IPR011059">
    <property type="entry name" value="Metal-dep_hydrolase_composite"/>
</dbReference>
<gene>
    <name evidence="3" type="ORF">SAMN05216313_10590</name>
</gene>
<name>A0A1I0DW47_9FIRM</name>
<dbReference type="CDD" id="cd01298">
    <property type="entry name" value="ATZ_TRZ_like"/>
    <property type="match status" value="1"/>
</dbReference>
<reference evidence="4" key="1">
    <citation type="submission" date="2016-10" db="EMBL/GenBank/DDBJ databases">
        <authorList>
            <person name="Varghese N."/>
            <person name="Submissions S."/>
        </authorList>
    </citation>
    <scope>NUCLEOTIDE SEQUENCE [LARGE SCALE GENOMIC DNA]</scope>
    <source>
        <strain evidence="4">NLAE-zl-G277</strain>
    </source>
</reference>
<dbReference type="Gene3D" id="3.20.20.140">
    <property type="entry name" value="Metal-dependent hydrolases"/>
    <property type="match status" value="1"/>
</dbReference>
<organism evidence="3 4">
    <name type="scientific">Enterocloster lavalensis</name>
    <dbReference type="NCBI Taxonomy" id="460384"/>
    <lineage>
        <taxon>Bacteria</taxon>
        <taxon>Bacillati</taxon>
        <taxon>Bacillota</taxon>
        <taxon>Clostridia</taxon>
        <taxon>Lachnospirales</taxon>
        <taxon>Lachnospiraceae</taxon>
        <taxon>Enterocloster</taxon>
    </lineage>
</organism>
<dbReference type="PANTHER" id="PTHR43794:SF11">
    <property type="entry name" value="AMIDOHYDROLASE-RELATED DOMAIN-CONTAINING PROTEIN"/>
    <property type="match status" value="1"/>
</dbReference>
<keyword evidence="4" id="KW-1185">Reference proteome</keyword>
<dbReference type="InterPro" id="IPR050287">
    <property type="entry name" value="MTA/SAH_deaminase"/>
</dbReference>
<feature type="domain" description="Amidohydrolase-related" evidence="2">
    <location>
        <begin position="56"/>
        <end position="427"/>
    </location>
</feature>
<accession>A0A1I0DW47</accession>
<dbReference type="Gene3D" id="2.30.40.10">
    <property type="entry name" value="Urease, subunit C, domain 1"/>
    <property type="match status" value="1"/>
</dbReference>
<dbReference type="AlphaFoldDB" id="A0A1I0DW47"/>
<proteinExistence type="predicted"/>
<dbReference type="InterPro" id="IPR032466">
    <property type="entry name" value="Metal_Hydrolase"/>
</dbReference>
<dbReference type="SUPFAM" id="SSF51338">
    <property type="entry name" value="Composite domain of metallo-dependent hydrolases"/>
    <property type="match status" value="2"/>
</dbReference>
<evidence type="ECO:0000256" key="1">
    <source>
        <dbReference type="ARBA" id="ARBA00022801"/>
    </source>
</evidence>